<reference evidence="4" key="2">
    <citation type="submission" date="2020-11" db="EMBL/GenBank/DDBJ databases">
        <authorList>
            <person name="McCartney M.A."/>
            <person name="Auch B."/>
            <person name="Kono T."/>
            <person name="Mallez S."/>
            <person name="Becker A."/>
            <person name="Gohl D.M."/>
            <person name="Silverstein K.A.T."/>
            <person name="Koren S."/>
            <person name="Bechman K.B."/>
            <person name="Herman A."/>
            <person name="Abrahante J.E."/>
            <person name="Garbe J."/>
        </authorList>
    </citation>
    <scope>NUCLEOTIDE SEQUENCE</scope>
    <source>
        <strain evidence="4">Duluth1</strain>
        <tissue evidence="4">Whole animal</tissue>
    </source>
</reference>
<dbReference type="GO" id="GO:0016779">
    <property type="term" value="F:nucleotidyltransferase activity"/>
    <property type="evidence" value="ECO:0007669"/>
    <property type="project" value="UniProtKB-KW"/>
</dbReference>
<gene>
    <name evidence="4" type="ORF">DPMN_156564</name>
</gene>
<reference evidence="4" key="1">
    <citation type="journal article" date="2019" name="bioRxiv">
        <title>The Genome of the Zebra Mussel, Dreissena polymorpha: A Resource for Invasive Species Research.</title>
        <authorList>
            <person name="McCartney M.A."/>
            <person name="Auch B."/>
            <person name="Kono T."/>
            <person name="Mallez S."/>
            <person name="Zhang Y."/>
            <person name="Obille A."/>
            <person name="Becker A."/>
            <person name="Abrahante J.E."/>
            <person name="Garbe J."/>
            <person name="Badalamenti J.P."/>
            <person name="Herman A."/>
            <person name="Mangelson H."/>
            <person name="Liachko I."/>
            <person name="Sullivan S."/>
            <person name="Sone E.D."/>
            <person name="Koren S."/>
            <person name="Silverstein K.A.T."/>
            <person name="Beckman K.B."/>
            <person name="Gohl D.M."/>
        </authorList>
    </citation>
    <scope>NUCLEOTIDE SEQUENCE</scope>
    <source>
        <strain evidence="4">Duluth1</strain>
        <tissue evidence="4">Whole animal</tissue>
    </source>
</reference>
<dbReference type="AlphaFoldDB" id="A0A9D4FQ05"/>
<keyword evidence="1" id="KW-0808">Transferase</keyword>
<name>A0A9D4FQ05_DREPO</name>
<evidence type="ECO:0000313" key="4">
    <source>
        <dbReference type="EMBL" id="KAH3802868.1"/>
    </source>
</evidence>
<dbReference type="EMBL" id="JAIWYP010000007">
    <property type="protein sequence ID" value="KAH3802868.1"/>
    <property type="molecule type" value="Genomic_DNA"/>
</dbReference>
<dbReference type="Pfam" id="PF14791">
    <property type="entry name" value="DNA_pol_B_thumb"/>
    <property type="match status" value="1"/>
</dbReference>
<dbReference type="SUPFAM" id="SSF81301">
    <property type="entry name" value="Nucleotidyltransferase"/>
    <property type="match status" value="1"/>
</dbReference>
<dbReference type="Proteomes" id="UP000828390">
    <property type="component" value="Unassembled WGS sequence"/>
</dbReference>
<dbReference type="Gene3D" id="3.30.210.10">
    <property type="entry name" value="DNA polymerase, thumb domain"/>
    <property type="match status" value="1"/>
</dbReference>
<proteinExistence type="predicted"/>
<sequence>MGMSLSEHSLNVGVVRNGTEKIYEGTPVPTPTEESVFIKMGIPFRPPDERDH</sequence>
<dbReference type="InterPro" id="IPR029398">
    <property type="entry name" value="PolB_thumb"/>
</dbReference>
<evidence type="ECO:0000256" key="2">
    <source>
        <dbReference type="ARBA" id="ARBA00022695"/>
    </source>
</evidence>
<evidence type="ECO:0000256" key="1">
    <source>
        <dbReference type="ARBA" id="ARBA00022679"/>
    </source>
</evidence>
<protein>
    <recommendedName>
        <fullName evidence="3">DNA polymerase beta thumb domain-containing protein</fullName>
    </recommendedName>
</protein>
<accession>A0A9D4FQ05</accession>
<keyword evidence="2" id="KW-0548">Nucleotidyltransferase</keyword>
<dbReference type="InterPro" id="IPR043519">
    <property type="entry name" value="NT_sf"/>
</dbReference>
<dbReference type="InterPro" id="IPR037160">
    <property type="entry name" value="DNA_Pol_thumb_sf"/>
</dbReference>
<comment type="caution">
    <text evidence="4">The sequence shown here is derived from an EMBL/GenBank/DDBJ whole genome shotgun (WGS) entry which is preliminary data.</text>
</comment>
<keyword evidence="5" id="KW-1185">Reference proteome</keyword>
<evidence type="ECO:0000259" key="3">
    <source>
        <dbReference type="Pfam" id="PF14791"/>
    </source>
</evidence>
<organism evidence="4 5">
    <name type="scientific">Dreissena polymorpha</name>
    <name type="common">Zebra mussel</name>
    <name type="synonym">Mytilus polymorpha</name>
    <dbReference type="NCBI Taxonomy" id="45954"/>
    <lineage>
        <taxon>Eukaryota</taxon>
        <taxon>Metazoa</taxon>
        <taxon>Spiralia</taxon>
        <taxon>Lophotrochozoa</taxon>
        <taxon>Mollusca</taxon>
        <taxon>Bivalvia</taxon>
        <taxon>Autobranchia</taxon>
        <taxon>Heteroconchia</taxon>
        <taxon>Euheterodonta</taxon>
        <taxon>Imparidentia</taxon>
        <taxon>Neoheterodontei</taxon>
        <taxon>Myida</taxon>
        <taxon>Dreissenoidea</taxon>
        <taxon>Dreissenidae</taxon>
        <taxon>Dreissena</taxon>
    </lineage>
</organism>
<evidence type="ECO:0000313" key="5">
    <source>
        <dbReference type="Proteomes" id="UP000828390"/>
    </source>
</evidence>
<feature type="domain" description="DNA polymerase beta thumb" evidence="3">
    <location>
        <begin position="1"/>
        <end position="51"/>
    </location>
</feature>